<keyword evidence="4 14" id="KW-0812">Transmembrane</keyword>
<evidence type="ECO:0000313" key="17">
    <source>
        <dbReference type="Proteomes" id="UP000032180"/>
    </source>
</evidence>
<feature type="transmembrane region" description="Helical" evidence="14">
    <location>
        <begin position="310"/>
        <end position="327"/>
    </location>
</feature>
<dbReference type="GO" id="GO:0015385">
    <property type="term" value="F:sodium:proton antiporter activity"/>
    <property type="evidence" value="ECO:0007669"/>
    <property type="project" value="InterPro"/>
</dbReference>
<dbReference type="GO" id="GO:0051453">
    <property type="term" value="P:regulation of intracellular pH"/>
    <property type="evidence" value="ECO:0007669"/>
    <property type="project" value="TreeGrafter"/>
</dbReference>
<dbReference type="AlphaFoldDB" id="A0A0D9WCT7"/>
<feature type="transmembrane region" description="Helical" evidence="14">
    <location>
        <begin position="229"/>
        <end position="246"/>
    </location>
</feature>
<evidence type="ECO:0000256" key="7">
    <source>
        <dbReference type="ARBA" id="ARBA00023053"/>
    </source>
</evidence>
<dbReference type="GO" id="GO:0005886">
    <property type="term" value="C:plasma membrane"/>
    <property type="evidence" value="ECO:0007669"/>
    <property type="project" value="TreeGrafter"/>
</dbReference>
<accession>A0A0D9WCT7</accession>
<evidence type="ECO:0000256" key="13">
    <source>
        <dbReference type="SAM" id="MobiDB-lite"/>
    </source>
</evidence>
<dbReference type="GO" id="GO:0015386">
    <property type="term" value="F:potassium:proton antiporter activity"/>
    <property type="evidence" value="ECO:0007669"/>
    <property type="project" value="TreeGrafter"/>
</dbReference>
<reference evidence="16" key="3">
    <citation type="submission" date="2015-04" db="UniProtKB">
        <authorList>
            <consortium name="EnsemblPlants"/>
        </authorList>
    </citation>
    <scope>IDENTIFICATION</scope>
</reference>
<dbReference type="InterPro" id="IPR006153">
    <property type="entry name" value="Cation/H_exchanger_TM"/>
</dbReference>
<feature type="compositionally biased region" description="Polar residues" evidence="13">
    <location>
        <begin position="428"/>
        <end position="441"/>
    </location>
</feature>
<evidence type="ECO:0000256" key="6">
    <source>
        <dbReference type="ARBA" id="ARBA00022989"/>
    </source>
</evidence>
<dbReference type="Gene3D" id="6.10.140.1330">
    <property type="match status" value="1"/>
</dbReference>
<evidence type="ECO:0000256" key="14">
    <source>
        <dbReference type="SAM" id="Phobius"/>
    </source>
</evidence>
<dbReference type="PANTHER" id="PTHR10110:SF116">
    <property type="entry name" value="NA+_H+ EXCHANGER"/>
    <property type="match status" value="1"/>
</dbReference>
<comment type="catalytic activity">
    <reaction evidence="12">
        <text>K(+)(in) + H(+)(out) = K(+)(out) + H(+)(in)</text>
        <dbReference type="Rhea" id="RHEA:29467"/>
        <dbReference type="ChEBI" id="CHEBI:15378"/>
        <dbReference type="ChEBI" id="CHEBI:29103"/>
    </reaction>
</comment>
<name>A0A0D9WCT7_9ORYZ</name>
<keyword evidence="5" id="KW-0630">Potassium</keyword>
<sequence>MASHGQMDTSSSSPHLQIRVAPSISLNLVQQRPPGSTEVVAVEMGLDLEALVLKSTGLSVSDHDSIVAINIFVALLCSCIVIGHLLEGNRWVLNQDETPLLYSLVFGEGVVNDATSVVLFNAIEDIDIANFDSLVLLAFIGNFLYLFLTSTLLGVAAGLLSAYIIKKLCFARHSTDREVAIMILMAYLSYMLSMLLDLSGILTVFFSGIVMSHYTWHNVTESSRITTKHTFATLSFIAEIFLFLYVGMDALDIEKWKLASSSPKKPIALSATILGLVMVGRAAFVFPLSFLSNLSKKETRPKISFKQQVIIWWAGLMRGAVSIALAYHKVFGILTKPLLNLLIPPRPDIAADLSSQSIIDPLIGSLLGSDFDVGMASPQNNLQLLLTIPTRSVHRVWRKFDDRFMRPMFGGRGFVPFVPGSPVERSTHGSQLGTVTEAENS</sequence>
<feature type="transmembrane region" description="Helical" evidence="14">
    <location>
        <begin position="267"/>
        <end position="290"/>
    </location>
</feature>
<evidence type="ECO:0000256" key="5">
    <source>
        <dbReference type="ARBA" id="ARBA00022958"/>
    </source>
</evidence>
<proteinExistence type="predicted"/>
<dbReference type="Pfam" id="PF00999">
    <property type="entry name" value="Na_H_Exchanger"/>
    <property type="match status" value="1"/>
</dbReference>
<evidence type="ECO:0000256" key="11">
    <source>
        <dbReference type="ARBA" id="ARBA00047524"/>
    </source>
</evidence>
<evidence type="ECO:0000256" key="8">
    <source>
        <dbReference type="ARBA" id="ARBA00023065"/>
    </source>
</evidence>
<feature type="region of interest" description="Disordered" evidence="13">
    <location>
        <begin position="420"/>
        <end position="441"/>
    </location>
</feature>
<evidence type="ECO:0000256" key="10">
    <source>
        <dbReference type="ARBA" id="ARBA00023201"/>
    </source>
</evidence>
<keyword evidence="6 14" id="KW-1133">Transmembrane helix</keyword>
<dbReference type="EnsemblPlants" id="LPERR05G03050.5">
    <property type="protein sequence ID" value="LPERR05G03050.5"/>
    <property type="gene ID" value="LPERR05G03050"/>
</dbReference>
<evidence type="ECO:0000256" key="4">
    <source>
        <dbReference type="ARBA" id="ARBA00022692"/>
    </source>
</evidence>
<keyword evidence="8" id="KW-0406">Ion transport</keyword>
<dbReference type="PANTHER" id="PTHR10110">
    <property type="entry name" value="SODIUM/HYDROGEN EXCHANGER"/>
    <property type="match status" value="1"/>
</dbReference>
<comment type="catalytic activity">
    <reaction evidence="11">
        <text>Na(+)(in) + H(+)(out) = Na(+)(out) + H(+)(in)</text>
        <dbReference type="Rhea" id="RHEA:29419"/>
        <dbReference type="ChEBI" id="CHEBI:15378"/>
        <dbReference type="ChEBI" id="CHEBI:29101"/>
    </reaction>
</comment>
<keyword evidence="10" id="KW-0739">Sodium transport</keyword>
<keyword evidence="9 14" id="KW-0472">Membrane</keyword>
<protein>
    <recommendedName>
        <fullName evidence="15">Cation/H+ exchanger transmembrane domain-containing protein</fullName>
    </recommendedName>
</protein>
<keyword evidence="17" id="KW-1185">Reference proteome</keyword>
<evidence type="ECO:0000256" key="1">
    <source>
        <dbReference type="ARBA" id="ARBA00004141"/>
    </source>
</evidence>
<organism evidence="16 17">
    <name type="scientific">Leersia perrieri</name>
    <dbReference type="NCBI Taxonomy" id="77586"/>
    <lineage>
        <taxon>Eukaryota</taxon>
        <taxon>Viridiplantae</taxon>
        <taxon>Streptophyta</taxon>
        <taxon>Embryophyta</taxon>
        <taxon>Tracheophyta</taxon>
        <taxon>Spermatophyta</taxon>
        <taxon>Magnoliopsida</taxon>
        <taxon>Liliopsida</taxon>
        <taxon>Poales</taxon>
        <taxon>Poaceae</taxon>
        <taxon>BOP clade</taxon>
        <taxon>Oryzoideae</taxon>
        <taxon>Oryzeae</taxon>
        <taxon>Oryzinae</taxon>
        <taxon>Leersia</taxon>
    </lineage>
</organism>
<evidence type="ECO:0000256" key="3">
    <source>
        <dbReference type="ARBA" id="ARBA00022538"/>
    </source>
</evidence>
<keyword evidence="3" id="KW-0633">Potassium transport</keyword>
<evidence type="ECO:0000256" key="2">
    <source>
        <dbReference type="ARBA" id="ARBA00022448"/>
    </source>
</evidence>
<feature type="transmembrane region" description="Helical" evidence="14">
    <location>
        <begin position="143"/>
        <end position="165"/>
    </location>
</feature>
<evidence type="ECO:0000313" key="16">
    <source>
        <dbReference type="EnsemblPlants" id="LPERR05G03050.5"/>
    </source>
</evidence>
<comment type="subcellular location">
    <subcellularLocation>
        <location evidence="1">Membrane</location>
        <topology evidence="1">Multi-pass membrane protein</topology>
    </subcellularLocation>
</comment>
<feature type="domain" description="Cation/H+ exchanger transmembrane" evidence="15">
    <location>
        <begin position="100"/>
        <end position="327"/>
    </location>
</feature>
<evidence type="ECO:0000256" key="9">
    <source>
        <dbReference type="ARBA" id="ARBA00023136"/>
    </source>
</evidence>
<evidence type="ECO:0000259" key="15">
    <source>
        <dbReference type="Pfam" id="PF00999"/>
    </source>
</evidence>
<reference evidence="17" key="2">
    <citation type="submission" date="2013-12" db="EMBL/GenBank/DDBJ databases">
        <authorList>
            <person name="Yu Y."/>
            <person name="Lee S."/>
            <person name="de Baynast K."/>
            <person name="Wissotski M."/>
            <person name="Liu L."/>
            <person name="Talag J."/>
            <person name="Goicoechea J."/>
            <person name="Angelova A."/>
            <person name="Jetty R."/>
            <person name="Kudrna D."/>
            <person name="Golser W."/>
            <person name="Rivera L."/>
            <person name="Zhang J."/>
            <person name="Wing R."/>
        </authorList>
    </citation>
    <scope>NUCLEOTIDE SEQUENCE</scope>
</reference>
<dbReference type="GO" id="GO:0098719">
    <property type="term" value="P:sodium ion import across plasma membrane"/>
    <property type="evidence" value="ECO:0007669"/>
    <property type="project" value="TreeGrafter"/>
</dbReference>
<reference evidence="16 17" key="1">
    <citation type="submission" date="2012-08" db="EMBL/GenBank/DDBJ databases">
        <title>Oryza genome evolution.</title>
        <authorList>
            <person name="Wing R.A."/>
        </authorList>
    </citation>
    <scope>NUCLEOTIDE SEQUENCE</scope>
</reference>
<dbReference type="Proteomes" id="UP000032180">
    <property type="component" value="Chromosome 5"/>
</dbReference>
<feature type="transmembrane region" description="Helical" evidence="14">
    <location>
        <begin position="66"/>
        <end position="88"/>
    </location>
</feature>
<evidence type="ECO:0000256" key="12">
    <source>
        <dbReference type="ARBA" id="ARBA00047912"/>
    </source>
</evidence>
<keyword evidence="7" id="KW-0915">Sodium</keyword>
<dbReference type="InterPro" id="IPR018422">
    <property type="entry name" value="Cation/H_exchanger_CPA1"/>
</dbReference>
<dbReference type="Gramene" id="LPERR05G03050.5">
    <property type="protein sequence ID" value="LPERR05G03050.5"/>
    <property type="gene ID" value="LPERR05G03050"/>
</dbReference>
<keyword evidence="2" id="KW-0813">Transport</keyword>
<feature type="transmembrane region" description="Helical" evidence="14">
    <location>
        <begin position="100"/>
        <end position="123"/>
    </location>
</feature>